<organism evidence="2 3">
    <name type="scientific">Salvia divinorum</name>
    <name type="common">Maria pastora</name>
    <name type="synonym">Diviner's sage</name>
    <dbReference type="NCBI Taxonomy" id="28513"/>
    <lineage>
        <taxon>Eukaryota</taxon>
        <taxon>Viridiplantae</taxon>
        <taxon>Streptophyta</taxon>
        <taxon>Embryophyta</taxon>
        <taxon>Tracheophyta</taxon>
        <taxon>Spermatophyta</taxon>
        <taxon>Magnoliopsida</taxon>
        <taxon>eudicotyledons</taxon>
        <taxon>Gunneridae</taxon>
        <taxon>Pentapetalae</taxon>
        <taxon>asterids</taxon>
        <taxon>lamiids</taxon>
        <taxon>Lamiales</taxon>
        <taxon>Lamiaceae</taxon>
        <taxon>Nepetoideae</taxon>
        <taxon>Mentheae</taxon>
        <taxon>Salviinae</taxon>
        <taxon>Salvia</taxon>
        <taxon>Salvia subgen. Calosphace</taxon>
    </lineage>
</organism>
<evidence type="ECO:0000313" key="2">
    <source>
        <dbReference type="EMBL" id="KAL1569107.1"/>
    </source>
</evidence>
<sequence>MIASTRALATQFRPIYSSKGRWAGTMTPRKQVNEDGGEGIEKGNSESIVTFSRRPPLPPVLGSLVAISVLESLNKADNKDD</sequence>
<dbReference type="EMBL" id="JBEAFC010000001">
    <property type="protein sequence ID" value="KAL1569107.1"/>
    <property type="molecule type" value="Genomic_DNA"/>
</dbReference>
<dbReference type="Proteomes" id="UP001567538">
    <property type="component" value="Unassembled WGS sequence"/>
</dbReference>
<keyword evidence="3" id="KW-1185">Reference proteome</keyword>
<evidence type="ECO:0000313" key="3">
    <source>
        <dbReference type="Proteomes" id="UP001567538"/>
    </source>
</evidence>
<proteinExistence type="predicted"/>
<reference evidence="2 3" key="1">
    <citation type="submission" date="2024-06" db="EMBL/GenBank/DDBJ databases">
        <title>A chromosome level genome sequence of Diviner's sage (Salvia divinorum).</title>
        <authorList>
            <person name="Ford S.A."/>
            <person name="Ro D.-K."/>
            <person name="Ness R.W."/>
            <person name="Phillips M.A."/>
        </authorList>
    </citation>
    <scope>NUCLEOTIDE SEQUENCE [LARGE SCALE GENOMIC DNA]</scope>
    <source>
        <strain evidence="2">SAF-2024a</strain>
        <tissue evidence="2">Leaf</tissue>
    </source>
</reference>
<gene>
    <name evidence="2" type="ORF">AAHA92_00624</name>
</gene>
<name>A0ABD1IK73_SALDI</name>
<dbReference type="AlphaFoldDB" id="A0ABD1IK73"/>
<feature type="region of interest" description="Disordered" evidence="1">
    <location>
        <begin position="20"/>
        <end position="45"/>
    </location>
</feature>
<comment type="caution">
    <text evidence="2">The sequence shown here is derived from an EMBL/GenBank/DDBJ whole genome shotgun (WGS) entry which is preliminary data.</text>
</comment>
<protein>
    <submittedName>
        <fullName evidence="2">Uncharacterized protein</fullName>
    </submittedName>
</protein>
<evidence type="ECO:0000256" key="1">
    <source>
        <dbReference type="SAM" id="MobiDB-lite"/>
    </source>
</evidence>
<accession>A0ABD1IK73</accession>